<dbReference type="EMBL" id="VSSQ01013534">
    <property type="protein sequence ID" value="MPM51706.1"/>
    <property type="molecule type" value="Genomic_DNA"/>
</dbReference>
<sequence>MNSIDIKDSTNIIKNTLKFQFDISWQLLEFHFTNIEDEECMWRPDSKGLHVYKNSGVWCADWPETEEYSIGPASIAWVTWHITYWWSMVLDHSFGEGTLTREYINWPGNIIDVKKKIYEFREEWMRILTSLSDEDFISTERAKWPFTDRPFYELAAWLNVELMKNAAEIGYCRFLYASQK</sequence>
<name>A0A645AFI2_9ZZZZ</name>
<accession>A0A645AFI2</accession>
<organism evidence="2">
    <name type="scientific">bioreactor metagenome</name>
    <dbReference type="NCBI Taxonomy" id="1076179"/>
    <lineage>
        <taxon>unclassified sequences</taxon>
        <taxon>metagenomes</taxon>
        <taxon>ecological metagenomes</taxon>
    </lineage>
</organism>
<dbReference type="AlphaFoldDB" id="A0A645AFI2"/>
<gene>
    <name evidence="2" type="ORF">SDC9_98457</name>
</gene>
<evidence type="ECO:0000313" key="2">
    <source>
        <dbReference type="EMBL" id="MPM51706.1"/>
    </source>
</evidence>
<evidence type="ECO:0000259" key="1">
    <source>
        <dbReference type="Pfam" id="PF12867"/>
    </source>
</evidence>
<dbReference type="InterPro" id="IPR024775">
    <property type="entry name" value="DinB-like"/>
</dbReference>
<protein>
    <recommendedName>
        <fullName evidence="1">DinB-like domain-containing protein</fullName>
    </recommendedName>
</protein>
<dbReference type="Pfam" id="PF12867">
    <property type="entry name" value="DinB_2"/>
    <property type="match status" value="1"/>
</dbReference>
<proteinExistence type="predicted"/>
<reference evidence="2" key="1">
    <citation type="submission" date="2019-08" db="EMBL/GenBank/DDBJ databases">
        <authorList>
            <person name="Kucharzyk K."/>
            <person name="Murdoch R.W."/>
            <person name="Higgins S."/>
            <person name="Loffler F."/>
        </authorList>
    </citation>
    <scope>NUCLEOTIDE SEQUENCE</scope>
</reference>
<feature type="domain" description="DinB-like" evidence="1">
    <location>
        <begin position="20"/>
        <end position="169"/>
    </location>
</feature>
<comment type="caution">
    <text evidence="2">The sequence shown here is derived from an EMBL/GenBank/DDBJ whole genome shotgun (WGS) entry which is preliminary data.</text>
</comment>